<feature type="domain" description="Response regulatory" evidence="2">
    <location>
        <begin position="4"/>
        <end position="120"/>
    </location>
</feature>
<reference evidence="3" key="2">
    <citation type="submission" date="2020-09" db="EMBL/GenBank/DDBJ databases">
        <authorList>
            <person name="Sun Q."/>
            <person name="Zhou Y."/>
        </authorList>
    </citation>
    <scope>NUCLEOTIDE SEQUENCE</scope>
    <source>
        <strain evidence="3">CGMCC 1.12924</strain>
    </source>
</reference>
<comment type="caution">
    <text evidence="3">The sequence shown here is derived from an EMBL/GenBank/DDBJ whole genome shotgun (WGS) entry which is preliminary data.</text>
</comment>
<accession>A0A8J2YAQ7</accession>
<dbReference type="AlphaFoldDB" id="A0A8J2YAQ7"/>
<dbReference type="GO" id="GO:0000156">
    <property type="term" value="F:phosphorelay response regulator activity"/>
    <property type="evidence" value="ECO:0007669"/>
    <property type="project" value="TreeGrafter"/>
</dbReference>
<dbReference type="InterPro" id="IPR011006">
    <property type="entry name" value="CheY-like_superfamily"/>
</dbReference>
<evidence type="ECO:0000259" key="2">
    <source>
        <dbReference type="PROSITE" id="PS50110"/>
    </source>
</evidence>
<dbReference type="SUPFAM" id="SSF52172">
    <property type="entry name" value="CheY-like"/>
    <property type="match status" value="1"/>
</dbReference>
<reference evidence="3" key="1">
    <citation type="journal article" date="2014" name="Int. J. Syst. Evol. Microbiol.">
        <title>Complete genome sequence of Corynebacterium casei LMG S-19264T (=DSM 44701T), isolated from a smear-ripened cheese.</title>
        <authorList>
            <consortium name="US DOE Joint Genome Institute (JGI-PGF)"/>
            <person name="Walter F."/>
            <person name="Albersmeier A."/>
            <person name="Kalinowski J."/>
            <person name="Ruckert C."/>
        </authorList>
    </citation>
    <scope>NUCLEOTIDE SEQUENCE</scope>
    <source>
        <strain evidence="3">CGMCC 1.12924</strain>
    </source>
</reference>
<proteinExistence type="predicted"/>
<feature type="modified residue" description="4-aspartylphosphate" evidence="1">
    <location>
        <position position="55"/>
    </location>
</feature>
<evidence type="ECO:0000313" key="4">
    <source>
        <dbReference type="Proteomes" id="UP000652231"/>
    </source>
</evidence>
<evidence type="ECO:0000313" key="3">
    <source>
        <dbReference type="EMBL" id="GGD92446.1"/>
    </source>
</evidence>
<dbReference type="Proteomes" id="UP000652231">
    <property type="component" value="Unassembled WGS sequence"/>
</dbReference>
<gene>
    <name evidence="3" type="ORF">GCM10011312_15350</name>
</gene>
<dbReference type="Pfam" id="PF00072">
    <property type="entry name" value="Response_reg"/>
    <property type="match status" value="1"/>
</dbReference>
<dbReference type="PROSITE" id="PS50110">
    <property type="entry name" value="RESPONSE_REGULATORY"/>
    <property type="match status" value="1"/>
</dbReference>
<sequence>MTLKVLTIDDSTTITTHLNYLLKNLKEIDWVGHAYDLDEGKKILKDTTPDVVLLDIMVSEESGFDMLNFIKKYFPNIKVYMLSNLNDSIYVKRSLQLGACHFIDKSFEFESIPNLLLKEHQIKWNLN</sequence>
<dbReference type="PANTHER" id="PTHR45526:SF1">
    <property type="entry name" value="TRANSCRIPTIONAL REGULATORY PROTEIN DCUR-RELATED"/>
    <property type="match status" value="1"/>
</dbReference>
<dbReference type="PANTHER" id="PTHR45526">
    <property type="entry name" value="TRANSCRIPTIONAL REGULATORY PROTEIN DPIA"/>
    <property type="match status" value="1"/>
</dbReference>
<dbReference type="InterPro" id="IPR051271">
    <property type="entry name" value="2C-system_Tx_regulators"/>
</dbReference>
<evidence type="ECO:0000256" key="1">
    <source>
        <dbReference type="PROSITE-ProRule" id="PRU00169"/>
    </source>
</evidence>
<dbReference type="RefSeq" id="WP_188441214.1">
    <property type="nucleotide sequence ID" value="NZ_BMGK01000005.1"/>
</dbReference>
<name>A0A8J2YAQ7_9FLAO</name>
<keyword evidence="4" id="KW-1185">Reference proteome</keyword>
<dbReference type="Gene3D" id="3.40.50.2300">
    <property type="match status" value="1"/>
</dbReference>
<keyword evidence="1" id="KW-0597">Phosphoprotein</keyword>
<dbReference type="SMART" id="SM00448">
    <property type="entry name" value="REC"/>
    <property type="match status" value="1"/>
</dbReference>
<dbReference type="EMBL" id="BMGK01000005">
    <property type="protein sequence ID" value="GGD92446.1"/>
    <property type="molecule type" value="Genomic_DNA"/>
</dbReference>
<protein>
    <recommendedName>
        <fullName evidence="2">Response regulatory domain-containing protein</fullName>
    </recommendedName>
</protein>
<organism evidence="3 4">
    <name type="scientific">Planktosalinus lacus</name>
    <dbReference type="NCBI Taxonomy" id="1526573"/>
    <lineage>
        <taxon>Bacteria</taxon>
        <taxon>Pseudomonadati</taxon>
        <taxon>Bacteroidota</taxon>
        <taxon>Flavobacteriia</taxon>
        <taxon>Flavobacteriales</taxon>
        <taxon>Flavobacteriaceae</taxon>
        <taxon>Planktosalinus</taxon>
    </lineage>
</organism>
<dbReference type="InterPro" id="IPR001789">
    <property type="entry name" value="Sig_transdc_resp-reg_receiver"/>
</dbReference>